<dbReference type="AlphaFoldDB" id="A0A286II38"/>
<evidence type="ECO:0000256" key="2">
    <source>
        <dbReference type="ARBA" id="ARBA00022670"/>
    </source>
</evidence>
<evidence type="ECO:0000313" key="9">
    <source>
        <dbReference type="EMBL" id="SOE19039.1"/>
    </source>
</evidence>
<dbReference type="GO" id="GO:0003697">
    <property type="term" value="F:single-stranded DNA binding"/>
    <property type="evidence" value="ECO:0007669"/>
    <property type="project" value="InterPro"/>
</dbReference>
<evidence type="ECO:0000256" key="1">
    <source>
        <dbReference type="ARBA" id="ARBA00008136"/>
    </source>
</evidence>
<keyword evidence="6" id="KW-0238">DNA-binding</keyword>
<dbReference type="Pfam" id="PF02586">
    <property type="entry name" value="SRAP"/>
    <property type="match status" value="1"/>
</dbReference>
<dbReference type="InterPro" id="IPR036590">
    <property type="entry name" value="SRAP-like"/>
</dbReference>
<evidence type="ECO:0000256" key="4">
    <source>
        <dbReference type="ARBA" id="ARBA00022801"/>
    </source>
</evidence>
<dbReference type="GO" id="GO:0006508">
    <property type="term" value="P:proteolysis"/>
    <property type="evidence" value="ECO:0007669"/>
    <property type="project" value="UniProtKB-KW"/>
</dbReference>
<keyword evidence="10" id="KW-1185">Reference proteome</keyword>
<dbReference type="Proteomes" id="UP000219465">
    <property type="component" value="Unassembled WGS sequence"/>
</dbReference>
<dbReference type="PANTHER" id="PTHR13604:SF0">
    <property type="entry name" value="ABASIC SITE PROCESSING PROTEIN HMCES"/>
    <property type="match status" value="1"/>
</dbReference>
<keyword evidence="3" id="KW-0227">DNA damage</keyword>
<dbReference type="EMBL" id="OCPC01000008">
    <property type="protein sequence ID" value="SOE19039.1"/>
    <property type="molecule type" value="Genomic_DNA"/>
</dbReference>
<keyword evidence="5" id="KW-0190">Covalent protein-DNA linkage</keyword>
<dbReference type="GO" id="GO:0016829">
    <property type="term" value="F:lyase activity"/>
    <property type="evidence" value="ECO:0007669"/>
    <property type="project" value="UniProtKB-KW"/>
</dbReference>
<protein>
    <recommendedName>
        <fullName evidence="8">Abasic site processing protein</fullName>
        <ecNumber evidence="8">3.4.-.-</ecNumber>
    </recommendedName>
</protein>
<dbReference type="Gene3D" id="3.90.1680.20">
    <property type="match status" value="2"/>
</dbReference>
<name>A0A286II38_9HYPH</name>
<proteinExistence type="inferred from homology"/>
<dbReference type="GO" id="GO:0106300">
    <property type="term" value="P:protein-DNA covalent cross-linking repair"/>
    <property type="evidence" value="ECO:0007669"/>
    <property type="project" value="InterPro"/>
</dbReference>
<accession>A0A286II38</accession>
<reference evidence="10" key="1">
    <citation type="submission" date="2017-08" db="EMBL/GenBank/DDBJ databases">
        <authorList>
            <person name="Varghese N."/>
            <person name="Submissions S."/>
        </authorList>
    </citation>
    <scope>NUCLEOTIDE SEQUENCE [LARGE SCALE GENOMIC DNA]</scope>
    <source>
        <strain evidence="10">KCTC 23107</strain>
    </source>
</reference>
<evidence type="ECO:0000256" key="7">
    <source>
        <dbReference type="ARBA" id="ARBA00023239"/>
    </source>
</evidence>
<dbReference type="PANTHER" id="PTHR13604">
    <property type="entry name" value="DC12-RELATED"/>
    <property type="match status" value="1"/>
</dbReference>
<dbReference type="InterPro" id="IPR003738">
    <property type="entry name" value="SRAP"/>
</dbReference>
<gene>
    <name evidence="9" type="ORF">SAMN05877838_3989</name>
</gene>
<dbReference type="EC" id="3.4.-.-" evidence="8"/>
<evidence type="ECO:0000256" key="5">
    <source>
        <dbReference type="ARBA" id="ARBA00023124"/>
    </source>
</evidence>
<evidence type="ECO:0000256" key="8">
    <source>
        <dbReference type="RuleBase" id="RU364100"/>
    </source>
</evidence>
<keyword evidence="2 8" id="KW-0645">Protease</keyword>
<keyword evidence="4 8" id="KW-0378">Hydrolase</keyword>
<dbReference type="RefSeq" id="WP_097109514.1">
    <property type="nucleotide sequence ID" value="NZ_OCPC01000008.1"/>
</dbReference>
<evidence type="ECO:0000313" key="10">
    <source>
        <dbReference type="Proteomes" id="UP000219465"/>
    </source>
</evidence>
<keyword evidence="7" id="KW-0456">Lyase</keyword>
<organism evidence="9 10">
    <name type="scientific">Hoeflea halophila</name>
    <dbReference type="NCBI Taxonomy" id="714899"/>
    <lineage>
        <taxon>Bacteria</taxon>
        <taxon>Pseudomonadati</taxon>
        <taxon>Pseudomonadota</taxon>
        <taxon>Alphaproteobacteria</taxon>
        <taxon>Hyphomicrobiales</taxon>
        <taxon>Rhizobiaceae</taxon>
        <taxon>Hoeflea</taxon>
    </lineage>
</organism>
<dbReference type="OrthoDB" id="9782620at2"/>
<comment type="similarity">
    <text evidence="1 8">Belongs to the SOS response-associated peptidase family.</text>
</comment>
<evidence type="ECO:0000256" key="6">
    <source>
        <dbReference type="ARBA" id="ARBA00023125"/>
    </source>
</evidence>
<sequence length="239" mass="26977">MCNLYNITIGPQAIREFTRALLEETGNLEPGRIYPDYPAPIVRNGDGGRRELARARWGMPSSKKAIFDATVKRVEKMRGKGKEIDDDEFKRLLSIEPDSGTTNVRNLNSPHWRPWQGVESRCVVPATEFSEYGKVRGSDGRLPLHWFATAEDRPLFVFAGMWTEWKGVRKAKEGMVTAEIFAFLTCEPNAVVAPIHPKAMPVILTTQEEIDTWLSAPWDEAKALQRPLSDDQLLLVEAP</sequence>
<evidence type="ECO:0000256" key="3">
    <source>
        <dbReference type="ARBA" id="ARBA00022763"/>
    </source>
</evidence>
<dbReference type="SUPFAM" id="SSF143081">
    <property type="entry name" value="BB1717-like"/>
    <property type="match status" value="1"/>
</dbReference>
<dbReference type="GO" id="GO:0008233">
    <property type="term" value="F:peptidase activity"/>
    <property type="evidence" value="ECO:0007669"/>
    <property type="project" value="UniProtKB-KW"/>
</dbReference>